<dbReference type="EMBL" id="AP009389">
    <property type="protein sequence ID" value="BAF60974.1"/>
    <property type="molecule type" value="Genomic_DNA"/>
</dbReference>
<feature type="compositionally biased region" description="Basic and acidic residues" evidence="7">
    <location>
        <begin position="96"/>
        <end position="115"/>
    </location>
</feature>
<evidence type="ECO:0000259" key="9">
    <source>
        <dbReference type="Pfam" id="PF08281"/>
    </source>
</evidence>
<comment type="similarity">
    <text evidence="1 6">Belongs to the sigma-70 factor family. ECF subfamily.</text>
</comment>
<feature type="region of interest" description="Disordered" evidence="7">
    <location>
        <begin position="90"/>
        <end position="115"/>
    </location>
</feature>
<name>A5CYF7_PELTS</name>
<dbReference type="Pfam" id="PF08281">
    <property type="entry name" value="Sigma70_r4_2"/>
    <property type="match status" value="1"/>
</dbReference>
<dbReference type="SUPFAM" id="SSF88659">
    <property type="entry name" value="Sigma3 and sigma4 domains of RNA polymerase sigma factors"/>
    <property type="match status" value="1"/>
</dbReference>
<dbReference type="AlphaFoldDB" id="A5CYF7"/>
<evidence type="ECO:0000256" key="7">
    <source>
        <dbReference type="SAM" id="MobiDB-lite"/>
    </source>
</evidence>
<protein>
    <recommendedName>
        <fullName evidence="6">RNA polymerase sigma factor</fullName>
    </recommendedName>
</protein>
<reference evidence="11" key="1">
    <citation type="journal article" date="2008" name="Genome Res.">
        <title>The genome of Pelotomaculum thermopropionicum reveals niche-associated evolution in anaerobic microbiota.</title>
        <authorList>
            <person name="Kosaka T."/>
            <person name="Kato S."/>
            <person name="Shimoyama T."/>
            <person name="Ishii S."/>
            <person name="Abe T."/>
            <person name="Watanabe K."/>
        </authorList>
    </citation>
    <scope>NUCLEOTIDE SEQUENCE [LARGE SCALE GENOMIC DNA]</scope>
    <source>
        <strain evidence="11">DSM 13744 / JCM 10971 / SI</strain>
    </source>
</reference>
<dbReference type="eggNOG" id="COG1595">
    <property type="taxonomic scope" value="Bacteria"/>
</dbReference>
<evidence type="ECO:0000256" key="6">
    <source>
        <dbReference type="RuleBase" id="RU000716"/>
    </source>
</evidence>
<sequence length="203" mass="23114">MEFTRLLVKKAQNNDLSAFEELVRLYQNKVYSLCNHLAGNHADAQDLAQEAFIRAYRAIGSFRNEADFGTWLHRITVNVWLNLKRKKNGQQPLSLDEPHRGSDGGEIGREVASEDGDPLRALEEKELRGLVRVALDSLSEEHRTVLVLREIEGYSYEEVSRMLGCSLGTVKSRLSRAREAMKRKVTELARENGEHLPAGKERR</sequence>
<dbReference type="InterPro" id="IPR014284">
    <property type="entry name" value="RNA_pol_sigma-70_dom"/>
</dbReference>
<dbReference type="InterPro" id="IPR013324">
    <property type="entry name" value="RNA_pol_sigma_r3/r4-like"/>
</dbReference>
<dbReference type="InterPro" id="IPR013249">
    <property type="entry name" value="RNA_pol_sigma70_r4_t2"/>
</dbReference>
<keyword evidence="2 6" id="KW-0805">Transcription regulation</keyword>
<dbReference type="GO" id="GO:0006352">
    <property type="term" value="P:DNA-templated transcription initiation"/>
    <property type="evidence" value="ECO:0007669"/>
    <property type="project" value="InterPro"/>
</dbReference>
<dbReference type="GO" id="GO:0000428">
    <property type="term" value="C:DNA-directed RNA polymerase complex"/>
    <property type="evidence" value="ECO:0007669"/>
    <property type="project" value="UniProtKB-KW"/>
</dbReference>
<evidence type="ECO:0000313" key="11">
    <source>
        <dbReference type="Proteomes" id="UP000006556"/>
    </source>
</evidence>
<evidence type="ECO:0000259" key="8">
    <source>
        <dbReference type="Pfam" id="PF04542"/>
    </source>
</evidence>
<dbReference type="GO" id="GO:0016987">
    <property type="term" value="F:sigma factor activity"/>
    <property type="evidence" value="ECO:0007669"/>
    <property type="project" value="UniProtKB-KW"/>
</dbReference>
<dbReference type="GO" id="GO:0006950">
    <property type="term" value="P:response to stress"/>
    <property type="evidence" value="ECO:0007669"/>
    <property type="project" value="UniProtKB-ARBA"/>
</dbReference>
<dbReference type="GO" id="GO:0003677">
    <property type="term" value="F:DNA binding"/>
    <property type="evidence" value="ECO:0007669"/>
    <property type="project" value="UniProtKB-KW"/>
</dbReference>
<organism evidence="10 11">
    <name type="scientific">Pelotomaculum thermopropionicum (strain DSM 13744 / JCM 10971 / SI)</name>
    <dbReference type="NCBI Taxonomy" id="370438"/>
    <lineage>
        <taxon>Bacteria</taxon>
        <taxon>Bacillati</taxon>
        <taxon>Bacillota</taxon>
        <taxon>Clostridia</taxon>
        <taxon>Eubacteriales</taxon>
        <taxon>Desulfotomaculaceae</taxon>
        <taxon>Pelotomaculum</taxon>
    </lineage>
</organism>
<evidence type="ECO:0000256" key="3">
    <source>
        <dbReference type="ARBA" id="ARBA00023082"/>
    </source>
</evidence>
<dbReference type="InterPro" id="IPR013325">
    <property type="entry name" value="RNA_pol_sigma_r2"/>
</dbReference>
<dbReference type="InterPro" id="IPR007627">
    <property type="entry name" value="RNA_pol_sigma70_r2"/>
</dbReference>
<evidence type="ECO:0000313" key="10">
    <source>
        <dbReference type="EMBL" id="BAF60974.1"/>
    </source>
</evidence>
<dbReference type="STRING" id="370438.PTH_2793"/>
<proteinExistence type="inferred from homology"/>
<feature type="domain" description="RNA polymerase sigma factor 70 region 4 type 2" evidence="9">
    <location>
        <begin position="130"/>
        <end position="181"/>
    </location>
</feature>
<dbReference type="InterPro" id="IPR000838">
    <property type="entry name" value="RNA_pol_sigma70_ECF_CS"/>
</dbReference>
<keyword evidence="3 6" id="KW-0731">Sigma factor</keyword>
<evidence type="ECO:0000256" key="4">
    <source>
        <dbReference type="ARBA" id="ARBA00023125"/>
    </source>
</evidence>
<evidence type="ECO:0000256" key="5">
    <source>
        <dbReference type="ARBA" id="ARBA00023163"/>
    </source>
</evidence>
<dbReference type="Gene3D" id="1.10.10.10">
    <property type="entry name" value="Winged helix-like DNA-binding domain superfamily/Winged helix DNA-binding domain"/>
    <property type="match status" value="1"/>
</dbReference>
<dbReference type="Gene3D" id="1.10.1740.10">
    <property type="match status" value="1"/>
</dbReference>
<dbReference type="SUPFAM" id="SSF88946">
    <property type="entry name" value="Sigma2 domain of RNA polymerase sigma factors"/>
    <property type="match status" value="1"/>
</dbReference>
<dbReference type="InterPro" id="IPR039425">
    <property type="entry name" value="RNA_pol_sigma-70-like"/>
</dbReference>
<dbReference type="NCBIfam" id="TIGR02937">
    <property type="entry name" value="sigma70-ECF"/>
    <property type="match status" value="1"/>
</dbReference>
<dbReference type="Pfam" id="PF04542">
    <property type="entry name" value="Sigma70_r2"/>
    <property type="match status" value="1"/>
</dbReference>
<dbReference type="KEGG" id="pth:PTH_2793"/>
<dbReference type="PANTHER" id="PTHR43133:SF53">
    <property type="entry name" value="ECF RNA POLYMERASE SIGMA-E FACTOR"/>
    <property type="match status" value="1"/>
</dbReference>
<dbReference type="HOGENOM" id="CLU_047691_3_0_9"/>
<keyword evidence="4 6" id="KW-0238">DNA-binding</keyword>
<evidence type="ECO:0000256" key="1">
    <source>
        <dbReference type="ARBA" id="ARBA00010641"/>
    </source>
</evidence>
<dbReference type="PROSITE" id="PS01063">
    <property type="entry name" value="SIGMA70_ECF"/>
    <property type="match status" value="1"/>
</dbReference>
<keyword evidence="11" id="KW-1185">Reference proteome</keyword>
<keyword evidence="5 6" id="KW-0804">Transcription</keyword>
<feature type="domain" description="RNA polymerase sigma-70 region 2" evidence="8">
    <location>
        <begin position="22"/>
        <end position="88"/>
    </location>
</feature>
<dbReference type="Proteomes" id="UP000006556">
    <property type="component" value="Chromosome"/>
</dbReference>
<dbReference type="CDD" id="cd06171">
    <property type="entry name" value="Sigma70_r4"/>
    <property type="match status" value="1"/>
</dbReference>
<dbReference type="PANTHER" id="PTHR43133">
    <property type="entry name" value="RNA POLYMERASE ECF-TYPE SIGMA FACTO"/>
    <property type="match status" value="1"/>
</dbReference>
<dbReference type="InterPro" id="IPR036388">
    <property type="entry name" value="WH-like_DNA-bd_sf"/>
</dbReference>
<evidence type="ECO:0000256" key="2">
    <source>
        <dbReference type="ARBA" id="ARBA00023015"/>
    </source>
</evidence>
<accession>A5CYF7</accession>
<gene>
    <name evidence="10" type="primary">RpoE</name>
    <name evidence="10" type="ordered locus">PTH_2793</name>
</gene>
<keyword evidence="10" id="KW-0240">DNA-directed RNA polymerase</keyword>